<evidence type="ECO:0000313" key="2">
    <source>
        <dbReference type="EMBL" id="CAB4603620.1"/>
    </source>
</evidence>
<protein>
    <submittedName>
        <fullName evidence="2">Unannotated protein</fullName>
    </submittedName>
</protein>
<organism evidence="2">
    <name type="scientific">freshwater metagenome</name>
    <dbReference type="NCBI Taxonomy" id="449393"/>
    <lineage>
        <taxon>unclassified sequences</taxon>
        <taxon>metagenomes</taxon>
        <taxon>ecological metagenomes</taxon>
    </lineage>
</organism>
<feature type="compositionally biased region" description="Basic residues" evidence="1">
    <location>
        <begin position="181"/>
        <end position="194"/>
    </location>
</feature>
<feature type="region of interest" description="Disordered" evidence="1">
    <location>
        <begin position="151"/>
        <end position="206"/>
    </location>
</feature>
<name>A0A6J6GTK2_9ZZZZ</name>
<sequence length="206" mass="22813">MDNCIESEVGTCPDGHVARQHHRTGEGHTITECTIVREMGLVHEEASVPERCRSVHTLLDHDKLVEDVAITDRHARARRFGGPGPMGSIAVLRGLADGHERADPVVVADDARSQDHRIRANDVSVAELDSRSDDRSGVDLVHAPRCSSLVTSGREPVRSRSNEIVPPPRVGLRGISAGWSRARHRPRQSRRVLRTRPSAREDDLHR</sequence>
<dbReference type="EMBL" id="CAEZUP010000017">
    <property type="protein sequence ID" value="CAB4603620.1"/>
    <property type="molecule type" value="Genomic_DNA"/>
</dbReference>
<accession>A0A6J6GTK2</accession>
<reference evidence="2" key="1">
    <citation type="submission" date="2020-05" db="EMBL/GenBank/DDBJ databases">
        <authorList>
            <person name="Chiriac C."/>
            <person name="Salcher M."/>
            <person name="Ghai R."/>
            <person name="Kavagutti S V."/>
        </authorList>
    </citation>
    <scope>NUCLEOTIDE SEQUENCE</scope>
</reference>
<dbReference type="AlphaFoldDB" id="A0A6J6GTK2"/>
<gene>
    <name evidence="2" type="ORF">UFOPK1835_00610</name>
</gene>
<evidence type="ECO:0000256" key="1">
    <source>
        <dbReference type="SAM" id="MobiDB-lite"/>
    </source>
</evidence>
<proteinExistence type="predicted"/>